<dbReference type="PANTHER" id="PTHR34986">
    <property type="entry name" value="EVOLVED BETA-GALACTOSIDASE SUBUNIT BETA"/>
    <property type="match status" value="1"/>
</dbReference>
<evidence type="ECO:0000313" key="1">
    <source>
        <dbReference type="EMBL" id="BBE16222.1"/>
    </source>
</evidence>
<dbReference type="GO" id="GO:0005829">
    <property type="term" value="C:cytosol"/>
    <property type="evidence" value="ECO:0007669"/>
    <property type="project" value="TreeGrafter"/>
</dbReference>
<dbReference type="SUPFAM" id="SSF51197">
    <property type="entry name" value="Clavaminate synthase-like"/>
    <property type="match status" value="1"/>
</dbReference>
<dbReference type="Gene3D" id="2.60.120.370">
    <property type="entry name" value="YhcH/YjgK/YiaL"/>
    <property type="match status" value="1"/>
</dbReference>
<organism evidence="1 2">
    <name type="scientific">Aquipluma nitroreducens</name>
    <dbReference type="NCBI Taxonomy" id="2010828"/>
    <lineage>
        <taxon>Bacteria</taxon>
        <taxon>Pseudomonadati</taxon>
        <taxon>Bacteroidota</taxon>
        <taxon>Bacteroidia</taxon>
        <taxon>Marinilabiliales</taxon>
        <taxon>Prolixibacteraceae</taxon>
        <taxon>Aquipluma</taxon>
    </lineage>
</organism>
<sequence>MAGSEKVALADSYISMHKQYDNEADYELVKAYPFFLNFTKNSFMVFYPNEYHHPGIIANKPEKVKKIVFKIKI</sequence>
<proteinExistence type="predicted"/>
<dbReference type="AlphaFoldDB" id="A0A5K7S3V3"/>
<dbReference type="NCBIfam" id="TIGR00022">
    <property type="entry name" value="YhcH/YjgK/YiaL family protein"/>
    <property type="match status" value="1"/>
</dbReference>
<gene>
    <name evidence="1" type="ORF">AQPE_0359</name>
</gene>
<dbReference type="KEGG" id="anf:AQPE_0359"/>
<dbReference type="Proteomes" id="UP001193389">
    <property type="component" value="Chromosome"/>
</dbReference>
<dbReference type="PANTHER" id="PTHR34986:SF1">
    <property type="entry name" value="PROTEIN YIAL"/>
    <property type="match status" value="1"/>
</dbReference>
<evidence type="ECO:0000313" key="2">
    <source>
        <dbReference type="Proteomes" id="UP001193389"/>
    </source>
</evidence>
<name>A0A5K7S3V3_9BACT</name>
<keyword evidence="2" id="KW-1185">Reference proteome</keyword>
<dbReference type="EMBL" id="AP018694">
    <property type="protein sequence ID" value="BBE16222.1"/>
    <property type="molecule type" value="Genomic_DNA"/>
</dbReference>
<accession>A0A5K7S3V3</accession>
<reference evidence="1" key="1">
    <citation type="journal article" date="2020" name="Int. J. Syst. Evol. Microbiol.">
        <title>Aquipluma nitroreducens gen. nov. sp. nov., a novel facultatively anaerobic bacterium isolated from a freshwater lake.</title>
        <authorList>
            <person name="Watanabe M."/>
            <person name="Kojima H."/>
            <person name="Fukui M."/>
        </authorList>
    </citation>
    <scope>NUCLEOTIDE SEQUENCE</scope>
    <source>
        <strain evidence="1">MeG22</strain>
    </source>
</reference>
<protein>
    <submittedName>
        <fullName evidence="1">Uncharacterized protein</fullName>
    </submittedName>
</protein>
<dbReference type="Pfam" id="PF04074">
    <property type="entry name" value="DUF386"/>
    <property type="match status" value="1"/>
</dbReference>
<dbReference type="InterPro" id="IPR037012">
    <property type="entry name" value="NanQ/TabA/YiaL_sf"/>
</dbReference>
<dbReference type="InterPro" id="IPR004375">
    <property type="entry name" value="NanQ/TabA/YiaL"/>
</dbReference>